<feature type="domain" description="Anti-sigma factor NepR" evidence="2">
    <location>
        <begin position="32"/>
        <end position="62"/>
    </location>
</feature>
<gene>
    <name evidence="3" type="ORF">DKG75_08175</name>
</gene>
<keyword evidence="4" id="KW-1185">Reference proteome</keyword>
<dbReference type="Pfam" id="PF18557">
    <property type="entry name" value="NepR"/>
    <property type="match status" value="1"/>
</dbReference>
<evidence type="ECO:0000313" key="4">
    <source>
        <dbReference type="Proteomes" id="UP000246077"/>
    </source>
</evidence>
<evidence type="ECO:0000313" key="3">
    <source>
        <dbReference type="EMBL" id="PWR21945.1"/>
    </source>
</evidence>
<evidence type="ECO:0000256" key="1">
    <source>
        <dbReference type="SAM" id="MobiDB-lite"/>
    </source>
</evidence>
<sequence>MPEKSKRTKPKGDPKAGGANPGGANPGGGGNAWVDDGLRKLYDDVAAEPLPQDLLDLLNEIDPDKLSGGGKP</sequence>
<protein>
    <recommendedName>
        <fullName evidence="2">Anti-sigma factor NepR domain-containing protein</fullName>
    </recommendedName>
</protein>
<reference evidence="4" key="1">
    <citation type="submission" date="2018-05" db="EMBL/GenBank/DDBJ databases">
        <title>Zavarzinia sp. HR-AS.</title>
        <authorList>
            <person name="Lee Y."/>
            <person name="Jeon C.O."/>
        </authorList>
    </citation>
    <scope>NUCLEOTIDE SEQUENCE [LARGE SCALE GENOMIC DNA]</scope>
    <source>
        <strain evidence="4">DSM 1231</strain>
    </source>
</reference>
<dbReference type="InterPro" id="IPR041649">
    <property type="entry name" value="NepR"/>
</dbReference>
<feature type="compositionally biased region" description="Basic and acidic residues" evidence="1">
    <location>
        <begin position="1"/>
        <end position="14"/>
    </location>
</feature>
<evidence type="ECO:0000259" key="2">
    <source>
        <dbReference type="Pfam" id="PF18557"/>
    </source>
</evidence>
<organism evidence="3 4">
    <name type="scientific">Zavarzinia compransoris</name>
    <dbReference type="NCBI Taxonomy" id="1264899"/>
    <lineage>
        <taxon>Bacteria</taxon>
        <taxon>Pseudomonadati</taxon>
        <taxon>Pseudomonadota</taxon>
        <taxon>Alphaproteobacteria</taxon>
        <taxon>Rhodospirillales</taxon>
        <taxon>Zavarziniaceae</taxon>
        <taxon>Zavarzinia</taxon>
    </lineage>
</organism>
<feature type="compositionally biased region" description="Gly residues" evidence="1">
    <location>
        <begin position="19"/>
        <end position="31"/>
    </location>
</feature>
<dbReference type="Proteomes" id="UP000246077">
    <property type="component" value="Unassembled WGS sequence"/>
</dbReference>
<dbReference type="RefSeq" id="WP_109920590.1">
    <property type="nucleotide sequence ID" value="NZ_QGLF01000002.1"/>
</dbReference>
<name>A0A317E9Y2_9PROT</name>
<dbReference type="EMBL" id="QGLF01000002">
    <property type="protein sequence ID" value="PWR21945.1"/>
    <property type="molecule type" value="Genomic_DNA"/>
</dbReference>
<dbReference type="AlphaFoldDB" id="A0A317E9Y2"/>
<proteinExistence type="predicted"/>
<feature type="region of interest" description="Disordered" evidence="1">
    <location>
        <begin position="1"/>
        <end position="36"/>
    </location>
</feature>
<comment type="caution">
    <text evidence="3">The sequence shown here is derived from an EMBL/GenBank/DDBJ whole genome shotgun (WGS) entry which is preliminary data.</text>
</comment>
<accession>A0A317E9Y2</accession>